<feature type="transmembrane region" description="Helical" evidence="3">
    <location>
        <begin position="61"/>
        <end position="80"/>
    </location>
</feature>
<dbReference type="EMBL" id="FUXP01000008">
    <property type="protein sequence ID" value="SKA14256.1"/>
    <property type="molecule type" value="Genomic_DNA"/>
</dbReference>
<feature type="transmembrane region" description="Helical" evidence="3">
    <location>
        <begin position="116"/>
        <end position="136"/>
    </location>
</feature>
<dbReference type="RefSeq" id="WP_078758691.1">
    <property type="nucleotide sequence ID" value="NZ_FUXP01000008.1"/>
</dbReference>
<dbReference type="InterPro" id="IPR043128">
    <property type="entry name" value="Rev_trsase/Diguanyl_cyclase"/>
</dbReference>
<dbReference type="GO" id="GO:0043709">
    <property type="term" value="P:cell adhesion involved in single-species biofilm formation"/>
    <property type="evidence" value="ECO:0007669"/>
    <property type="project" value="TreeGrafter"/>
</dbReference>
<dbReference type="PANTHER" id="PTHR45138:SF9">
    <property type="entry name" value="DIGUANYLATE CYCLASE DGCM-RELATED"/>
    <property type="match status" value="1"/>
</dbReference>
<protein>
    <recommendedName>
        <fullName evidence="1">diguanylate cyclase</fullName>
        <ecNumber evidence="1">2.7.7.65</ecNumber>
    </recommendedName>
</protein>
<dbReference type="InterPro" id="IPR029787">
    <property type="entry name" value="Nucleotide_cyclase"/>
</dbReference>
<dbReference type="AlphaFoldDB" id="A0A1T4REM3"/>
<evidence type="ECO:0000256" key="2">
    <source>
        <dbReference type="ARBA" id="ARBA00034247"/>
    </source>
</evidence>
<dbReference type="OrthoDB" id="9803824at2"/>
<evidence type="ECO:0000313" key="6">
    <source>
        <dbReference type="Proteomes" id="UP000190061"/>
    </source>
</evidence>
<evidence type="ECO:0000256" key="3">
    <source>
        <dbReference type="SAM" id="Phobius"/>
    </source>
</evidence>
<dbReference type="STRING" id="1122188.SAMN02745674_02126"/>
<evidence type="ECO:0000256" key="1">
    <source>
        <dbReference type="ARBA" id="ARBA00012528"/>
    </source>
</evidence>
<dbReference type="Proteomes" id="UP000190061">
    <property type="component" value="Unassembled WGS sequence"/>
</dbReference>
<dbReference type="NCBIfam" id="TIGR00254">
    <property type="entry name" value="GGDEF"/>
    <property type="match status" value="1"/>
</dbReference>
<dbReference type="InterPro" id="IPR000160">
    <property type="entry name" value="GGDEF_dom"/>
</dbReference>
<keyword evidence="6" id="KW-1185">Reference proteome</keyword>
<gene>
    <name evidence="5" type="ORF">SAMN02745674_02126</name>
</gene>
<dbReference type="SUPFAM" id="SSF55073">
    <property type="entry name" value="Nucleotide cyclase"/>
    <property type="match status" value="1"/>
</dbReference>
<dbReference type="Pfam" id="PF00990">
    <property type="entry name" value="GGDEF"/>
    <property type="match status" value="1"/>
</dbReference>
<feature type="transmembrane region" description="Helical" evidence="3">
    <location>
        <begin position="143"/>
        <end position="165"/>
    </location>
</feature>
<feature type="domain" description="GGDEF" evidence="4">
    <location>
        <begin position="242"/>
        <end position="377"/>
    </location>
</feature>
<keyword evidence="3" id="KW-0812">Transmembrane</keyword>
<dbReference type="Gene3D" id="3.30.70.270">
    <property type="match status" value="1"/>
</dbReference>
<dbReference type="SMART" id="SM00267">
    <property type="entry name" value="GGDEF"/>
    <property type="match status" value="1"/>
</dbReference>
<keyword evidence="3" id="KW-1133">Transmembrane helix</keyword>
<sequence>MSNRSIGEVLGAVTSRPDEILLEMGAGGELLVARLRAILAALLLLLPLFNAIGGGSTRETLSGLAGAILVNVFSQVWLYLAHRPRRHRWLPFATAAFDVTTTTLVLALLASHHLPAGLNSMVVWAFYLVAIVLTSLRSDGRTTLLAGALALVEYGVLVAAVFMTVDSPEQLISSDYGSVNVATQAQRLVLLAMVTAVTLMVVYRMQRVVELSGTDGLTRLPNRTWLMHGMPRLLEATGRDGGSVSVALLDVDHFRRINEDAGEHAGDRALLHVVAVLRAMLEPGEWLVRLGGEEFALVMPQPLGTAWERVDAMRRLLEQRPFDPERGHPEPMRLTFSAGVAASPHDGHDLSHLLRRADQRLRTAKQEGGNKVIAREG</sequence>
<evidence type="ECO:0000313" key="5">
    <source>
        <dbReference type="EMBL" id="SKA14256.1"/>
    </source>
</evidence>
<dbReference type="GO" id="GO:1902201">
    <property type="term" value="P:negative regulation of bacterial-type flagellum-dependent cell motility"/>
    <property type="evidence" value="ECO:0007669"/>
    <property type="project" value="TreeGrafter"/>
</dbReference>
<proteinExistence type="predicted"/>
<dbReference type="InterPro" id="IPR050469">
    <property type="entry name" value="Diguanylate_Cyclase"/>
</dbReference>
<dbReference type="PANTHER" id="PTHR45138">
    <property type="entry name" value="REGULATORY COMPONENTS OF SENSORY TRANSDUCTION SYSTEM"/>
    <property type="match status" value="1"/>
</dbReference>
<accession>A0A1T4REM3</accession>
<reference evidence="5 6" key="1">
    <citation type="submission" date="2017-02" db="EMBL/GenBank/DDBJ databases">
        <authorList>
            <person name="Peterson S.W."/>
        </authorList>
    </citation>
    <scope>NUCLEOTIDE SEQUENCE [LARGE SCALE GENOMIC DNA]</scope>
    <source>
        <strain evidence="5 6">DSM 21749</strain>
    </source>
</reference>
<dbReference type="PROSITE" id="PS50887">
    <property type="entry name" value="GGDEF"/>
    <property type="match status" value="1"/>
</dbReference>
<name>A0A1T4REM3_9GAMM</name>
<dbReference type="GO" id="GO:0052621">
    <property type="term" value="F:diguanylate cyclase activity"/>
    <property type="evidence" value="ECO:0007669"/>
    <property type="project" value="UniProtKB-EC"/>
</dbReference>
<dbReference type="EC" id="2.7.7.65" evidence="1"/>
<evidence type="ECO:0000259" key="4">
    <source>
        <dbReference type="PROSITE" id="PS50887"/>
    </source>
</evidence>
<feature type="transmembrane region" description="Helical" evidence="3">
    <location>
        <begin position="92"/>
        <end position="110"/>
    </location>
</feature>
<feature type="transmembrane region" description="Helical" evidence="3">
    <location>
        <begin position="31"/>
        <end position="49"/>
    </location>
</feature>
<feature type="transmembrane region" description="Helical" evidence="3">
    <location>
        <begin position="185"/>
        <end position="203"/>
    </location>
</feature>
<keyword evidence="3" id="KW-0472">Membrane</keyword>
<dbReference type="CDD" id="cd01949">
    <property type="entry name" value="GGDEF"/>
    <property type="match status" value="1"/>
</dbReference>
<organism evidence="5 6">
    <name type="scientific">Lysobacter spongiicola DSM 21749</name>
    <dbReference type="NCBI Taxonomy" id="1122188"/>
    <lineage>
        <taxon>Bacteria</taxon>
        <taxon>Pseudomonadati</taxon>
        <taxon>Pseudomonadota</taxon>
        <taxon>Gammaproteobacteria</taxon>
        <taxon>Lysobacterales</taxon>
        <taxon>Lysobacteraceae</taxon>
        <taxon>Novilysobacter</taxon>
    </lineage>
</organism>
<comment type="catalytic activity">
    <reaction evidence="2">
        <text>2 GTP = 3',3'-c-di-GMP + 2 diphosphate</text>
        <dbReference type="Rhea" id="RHEA:24898"/>
        <dbReference type="ChEBI" id="CHEBI:33019"/>
        <dbReference type="ChEBI" id="CHEBI:37565"/>
        <dbReference type="ChEBI" id="CHEBI:58805"/>
        <dbReference type="EC" id="2.7.7.65"/>
    </reaction>
</comment>
<dbReference type="GO" id="GO:0005886">
    <property type="term" value="C:plasma membrane"/>
    <property type="evidence" value="ECO:0007669"/>
    <property type="project" value="TreeGrafter"/>
</dbReference>